<keyword evidence="4 8" id="KW-0812">Transmembrane</keyword>
<dbReference type="CDD" id="cd18179">
    <property type="entry name" value="ATP-synt_Vo_Ao_c_NTPK_rpt1"/>
    <property type="match status" value="1"/>
</dbReference>
<evidence type="ECO:0000256" key="8">
    <source>
        <dbReference type="RuleBase" id="RU363060"/>
    </source>
</evidence>
<feature type="transmembrane region" description="Helical" evidence="8">
    <location>
        <begin position="98"/>
        <end position="117"/>
    </location>
</feature>
<sequence>MTFGDFFENLGLFYALLGAALAVLMAGAGSAIGVGIAGRAAAGVMTEDPSKFAKVLVMQLLPGTQGLYGLLIGFVTLSKIGIIGGTSVQVSSLQGLEILAACLPIAIVGLISAKAQGKTAAAGIGIVARRPEQFAKAMLFPAMVETYAILALLISFLAINGISL</sequence>
<evidence type="ECO:0000256" key="1">
    <source>
        <dbReference type="ARBA" id="ARBA00004141"/>
    </source>
</evidence>
<dbReference type="InterPro" id="IPR002379">
    <property type="entry name" value="ATPase_proteolipid_c-like_dom"/>
</dbReference>
<feature type="domain" description="V-ATPase proteolipid subunit C-like" evidence="9">
    <location>
        <begin position="17"/>
        <end position="75"/>
    </location>
</feature>
<evidence type="ECO:0000256" key="5">
    <source>
        <dbReference type="ARBA" id="ARBA00022989"/>
    </source>
</evidence>
<dbReference type="Gene3D" id="1.20.120.610">
    <property type="entry name" value="lithium bound rotor ring of v- atpase"/>
    <property type="match status" value="1"/>
</dbReference>
<comment type="similarity">
    <text evidence="2 8">Belongs to the V-ATPase proteolipid subunit family.</text>
</comment>
<feature type="domain" description="V-ATPase proteolipid subunit C-like" evidence="9">
    <location>
        <begin position="99"/>
        <end position="157"/>
    </location>
</feature>
<keyword evidence="11" id="KW-1185">Reference proteome</keyword>
<comment type="subcellular location">
    <subcellularLocation>
        <location evidence="1">Membrane</location>
        <topology evidence="1">Multi-pass membrane protein</topology>
    </subcellularLocation>
</comment>
<evidence type="ECO:0000313" key="11">
    <source>
        <dbReference type="Proteomes" id="UP000597877"/>
    </source>
</evidence>
<name>A0ABR7F4P6_9FIRM</name>
<keyword evidence="5 8" id="KW-1133">Transmembrane helix</keyword>
<dbReference type="CDD" id="cd18180">
    <property type="entry name" value="ATP-synt_Vo_Ao_c_NTPK_rpt2"/>
    <property type="match status" value="1"/>
</dbReference>
<evidence type="ECO:0000256" key="3">
    <source>
        <dbReference type="ARBA" id="ARBA00022448"/>
    </source>
</evidence>
<dbReference type="InterPro" id="IPR035921">
    <property type="entry name" value="F/V-ATP_Csub_sf"/>
</dbReference>
<dbReference type="NCBIfam" id="NF005124">
    <property type="entry name" value="PRK06558.1"/>
    <property type="match status" value="1"/>
</dbReference>
<evidence type="ECO:0000256" key="2">
    <source>
        <dbReference type="ARBA" id="ARBA00007296"/>
    </source>
</evidence>
<dbReference type="Proteomes" id="UP000597877">
    <property type="component" value="Unassembled WGS sequence"/>
</dbReference>
<reference evidence="10 11" key="1">
    <citation type="submission" date="2020-08" db="EMBL/GenBank/DDBJ databases">
        <title>Genome public.</title>
        <authorList>
            <person name="Liu C."/>
            <person name="Sun Q."/>
        </authorList>
    </citation>
    <scope>NUCLEOTIDE SEQUENCE [LARGE SCALE GENOMIC DNA]</scope>
    <source>
        <strain evidence="10 11">BX4</strain>
    </source>
</reference>
<accession>A0ABR7F4P6</accession>
<dbReference type="SUPFAM" id="SSF81333">
    <property type="entry name" value="F1F0 ATP synthase subunit C"/>
    <property type="match status" value="2"/>
</dbReference>
<dbReference type="InterPro" id="IPR000245">
    <property type="entry name" value="ATPase_proteolipid_csu"/>
</dbReference>
<dbReference type="EMBL" id="JACOOZ010000008">
    <property type="protein sequence ID" value="MBC5668583.1"/>
    <property type="molecule type" value="Genomic_DNA"/>
</dbReference>
<proteinExistence type="inferred from homology"/>
<evidence type="ECO:0000256" key="7">
    <source>
        <dbReference type="ARBA" id="ARBA00023136"/>
    </source>
</evidence>
<keyword evidence="3 8" id="KW-0813">Transport</keyword>
<keyword evidence="7 8" id="KW-0472">Membrane</keyword>
<evidence type="ECO:0000313" key="10">
    <source>
        <dbReference type="EMBL" id="MBC5668583.1"/>
    </source>
</evidence>
<protein>
    <submittedName>
        <fullName evidence="10">V-type ATP synthase subunit K</fullName>
    </submittedName>
</protein>
<keyword evidence="6 8" id="KW-0406">Ion transport</keyword>
<evidence type="ECO:0000256" key="4">
    <source>
        <dbReference type="ARBA" id="ARBA00022692"/>
    </source>
</evidence>
<evidence type="ECO:0000259" key="9">
    <source>
        <dbReference type="Pfam" id="PF00137"/>
    </source>
</evidence>
<dbReference type="PANTHER" id="PTHR10263">
    <property type="entry name" value="V-TYPE PROTON ATPASE PROTEOLIPID SUBUNIT"/>
    <property type="match status" value="1"/>
</dbReference>
<dbReference type="RefSeq" id="WP_021951865.1">
    <property type="nucleotide sequence ID" value="NZ_JACOOZ010000008.1"/>
</dbReference>
<gene>
    <name evidence="10" type="ORF">H8S00_11445</name>
</gene>
<organism evidence="10 11">
    <name type="scientific">Eubacterium segne</name>
    <dbReference type="NCBI Taxonomy" id="2763045"/>
    <lineage>
        <taxon>Bacteria</taxon>
        <taxon>Bacillati</taxon>
        <taxon>Bacillota</taxon>
        <taxon>Clostridia</taxon>
        <taxon>Eubacteriales</taxon>
        <taxon>Eubacteriaceae</taxon>
        <taxon>Eubacterium</taxon>
    </lineage>
</organism>
<feature type="transmembrane region" description="Helical" evidence="8">
    <location>
        <begin position="137"/>
        <end position="159"/>
    </location>
</feature>
<evidence type="ECO:0000256" key="6">
    <source>
        <dbReference type="ARBA" id="ARBA00023065"/>
    </source>
</evidence>
<feature type="transmembrane region" description="Helical" evidence="8">
    <location>
        <begin position="66"/>
        <end position="86"/>
    </location>
</feature>
<dbReference type="PRINTS" id="PR00122">
    <property type="entry name" value="VACATPASE"/>
</dbReference>
<dbReference type="Pfam" id="PF00137">
    <property type="entry name" value="ATP-synt_C"/>
    <property type="match status" value="2"/>
</dbReference>
<comment type="caution">
    <text evidence="10">The sequence shown here is derived from an EMBL/GenBank/DDBJ whole genome shotgun (WGS) entry which is preliminary data.</text>
</comment>